<dbReference type="Gene3D" id="3.30.420.40">
    <property type="match status" value="2"/>
</dbReference>
<accession>A0A0A1W695</accession>
<dbReference type="SUPFAM" id="SSF53067">
    <property type="entry name" value="Actin-like ATPase domain"/>
    <property type="match status" value="1"/>
</dbReference>
<evidence type="ECO:0000256" key="2">
    <source>
        <dbReference type="ARBA" id="ARBA00022723"/>
    </source>
</evidence>
<keyword evidence="3" id="KW-0862">Zinc</keyword>
<evidence type="ECO:0000313" key="8">
    <source>
        <dbReference type="Proteomes" id="UP000032305"/>
    </source>
</evidence>
<comment type="caution">
    <text evidence="7">The sequence shown here is derived from an EMBL/GenBank/DDBJ whole genome shotgun (WGS) entry which is preliminary data.</text>
</comment>
<sequence length="299" mass="30806">MTEAQDRIVAGVELGGTKSIVLIGRGRDILVSERLPTTTPAVTLAALRQRLAEWHEQYKPEALGIGSFGPIALDKSDADYGHMLATPKPGWAGADVAGALAEGFGERVAIHTDVTGAALAEGQWGAARGLSDHVYVTVGTGVGMGIIVNGQPVSGRMHPEAGHVRVRRMAGDDFAGACPFHGDCLEGLVAGPGIAARVGRPAQELAADDPAWTFVADALAESFAGLFLTLACGRIVIGGGVGVGQPQLLDMVRAGVVEKLSGYLPFINTAEVANRIVHAQLGDQAGPLGTLALARTVLD</sequence>
<protein>
    <recommendedName>
        <fullName evidence="5">fructokinase</fullName>
        <ecNumber evidence="5">2.7.1.4</ecNumber>
    </recommendedName>
</protein>
<dbReference type="Pfam" id="PF00480">
    <property type="entry name" value="ROK"/>
    <property type="match status" value="1"/>
</dbReference>
<evidence type="ECO:0000256" key="6">
    <source>
        <dbReference type="ARBA" id="ARBA00048451"/>
    </source>
</evidence>
<name>A0A0A1W695_9SPHN</name>
<organism evidence="7 8">
    <name type="scientific">Sphingomonas parapaucimobilis NBRC 15100</name>
    <dbReference type="NCBI Taxonomy" id="1219049"/>
    <lineage>
        <taxon>Bacteria</taxon>
        <taxon>Pseudomonadati</taxon>
        <taxon>Pseudomonadota</taxon>
        <taxon>Alphaproteobacteria</taxon>
        <taxon>Sphingomonadales</taxon>
        <taxon>Sphingomonadaceae</taxon>
        <taxon>Sphingomonas</taxon>
    </lineage>
</organism>
<evidence type="ECO:0000256" key="5">
    <source>
        <dbReference type="ARBA" id="ARBA00038887"/>
    </source>
</evidence>
<keyword evidence="8" id="KW-1185">Reference proteome</keyword>
<reference evidence="7 8" key="1">
    <citation type="submission" date="2014-11" db="EMBL/GenBank/DDBJ databases">
        <title>Whole genome shotgun sequence of Sphingomonas parapaucimobilis NBRC 15100.</title>
        <authorList>
            <person name="Katano-Makiyama Y."/>
            <person name="Hosoyama A."/>
            <person name="Hashimoto M."/>
            <person name="Hosoyama Y."/>
            <person name="Noguchi M."/>
            <person name="Numata M."/>
            <person name="Tsuchikane K."/>
            <person name="Hirakata S."/>
            <person name="Uohara A."/>
            <person name="Shimodaira J."/>
            <person name="Ohji S."/>
            <person name="Ichikawa N."/>
            <person name="Kimura A."/>
            <person name="Yamazoe A."/>
            <person name="Fujita N."/>
        </authorList>
    </citation>
    <scope>NUCLEOTIDE SEQUENCE [LARGE SCALE GENOMIC DNA]</scope>
    <source>
        <strain evidence="7 8">NBRC 15100</strain>
    </source>
</reference>
<dbReference type="CDD" id="cd24067">
    <property type="entry name" value="ASKHA_NBD_ROK_BsFRK-like"/>
    <property type="match status" value="1"/>
</dbReference>
<dbReference type="EC" id="2.7.1.4" evidence="5"/>
<dbReference type="InterPro" id="IPR051804">
    <property type="entry name" value="Carb_Metab_Reg_Kinase/Isom"/>
</dbReference>
<evidence type="ECO:0000313" key="7">
    <source>
        <dbReference type="EMBL" id="GAM00833.1"/>
    </source>
</evidence>
<dbReference type="PROSITE" id="PS01125">
    <property type="entry name" value="ROK"/>
    <property type="match status" value="1"/>
</dbReference>
<dbReference type="GO" id="GO:0046872">
    <property type="term" value="F:metal ion binding"/>
    <property type="evidence" value="ECO:0007669"/>
    <property type="project" value="UniProtKB-KW"/>
</dbReference>
<dbReference type="InterPro" id="IPR043129">
    <property type="entry name" value="ATPase_NBD"/>
</dbReference>
<comment type="cofactor">
    <cofactor evidence="1">
        <name>Mg(2+)</name>
        <dbReference type="ChEBI" id="CHEBI:18420"/>
    </cofactor>
</comment>
<keyword evidence="4" id="KW-0460">Magnesium</keyword>
<gene>
    <name evidence="7" type="ORF">SP5_037_00260</name>
</gene>
<proteinExistence type="predicted"/>
<dbReference type="PANTHER" id="PTHR42742">
    <property type="entry name" value="TRANSCRIPTIONAL REPRESSOR MPRA"/>
    <property type="match status" value="1"/>
</dbReference>
<evidence type="ECO:0000256" key="3">
    <source>
        <dbReference type="ARBA" id="ARBA00022833"/>
    </source>
</evidence>
<dbReference type="RefSeq" id="WP_083748223.1">
    <property type="nucleotide sequence ID" value="NZ_BBPI01000037.1"/>
</dbReference>
<dbReference type="InterPro" id="IPR000600">
    <property type="entry name" value="ROK"/>
</dbReference>
<dbReference type="Proteomes" id="UP000032305">
    <property type="component" value="Unassembled WGS sequence"/>
</dbReference>
<evidence type="ECO:0000256" key="4">
    <source>
        <dbReference type="ARBA" id="ARBA00022842"/>
    </source>
</evidence>
<dbReference type="OrthoDB" id="9783435at2"/>
<dbReference type="EMBL" id="BBPI01000037">
    <property type="protein sequence ID" value="GAM00833.1"/>
    <property type="molecule type" value="Genomic_DNA"/>
</dbReference>
<keyword evidence="2" id="KW-0479">Metal-binding</keyword>
<dbReference type="AlphaFoldDB" id="A0A0A1W695"/>
<dbReference type="PANTHER" id="PTHR42742:SF3">
    <property type="entry name" value="FRUCTOKINASE"/>
    <property type="match status" value="1"/>
</dbReference>
<dbReference type="eggNOG" id="COG1940">
    <property type="taxonomic scope" value="Bacteria"/>
</dbReference>
<comment type="catalytic activity">
    <reaction evidence="6">
        <text>D-fructose + ATP = D-fructose 6-phosphate + ADP + H(+)</text>
        <dbReference type="Rhea" id="RHEA:16125"/>
        <dbReference type="ChEBI" id="CHEBI:15378"/>
        <dbReference type="ChEBI" id="CHEBI:30616"/>
        <dbReference type="ChEBI" id="CHEBI:37721"/>
        <dbReference type="ChEBI" id="CHEBI:61527"/>
        <dbReference type="ChEBI" id="CHEBI:456216"/>
        <dbReference type="EC" id="2.7.1.4"/>
    </reaction>
</comment>
<dbReference type="InterPro" id="IPR049874">
    <property type="entry name" value="ROK_cs"/>
</dbReference>
<evidence type="ECO:0000256" key="1">
    <source>
        <dbReference type="ARBA" id="ARBA00001946"/>
    </source>
</evidence>
<dbReference type="GO" id="GO:0008865">
    <property type="term" value="F:fructokinase activity"/>
    <property type="evidence" value="ECO:0007669"/>
    <property type="project" value="UniProtKB-EC"/>
</dbReference>